<evidence type="ECO:0000259" key="3">
    <source>
        <dbReference type="SMART" id="SM00062"/>
    </source>
</evidence>
<dbReference type="AlphaFoldDB" id="A0A6L4WQX7"/>
<feature type="signal peptide" evidence="2">
    <location>
        <begin position="1"/>
        <end position="19"/>
    </location>
</feature>
<evidence type="ECO:0000256" key="2">
    <source>
        <dbReference type="SAM" id="SignalP"/>
    </source>
</evidence>
<evidence type="ECO:0000313" key="5">
    <source>
        <dbReference type="Proteomes" id="UP000472839"/>
    </source>
</evidence>
<evidence type="ECO:0000313" key="4">
    <source>
        <dbReference type="EMBL" id="KAB7887571.1"/>
    </source>
</evidence>
<comment type="caution">
    <text evidence="4">The sequence shown here is derived from an EMBL/GenBank/DDBJ whole genome shotgun (WGS) entry which is preliminary data.</text>
</comment>
<dbReference type="SUPFAM" id="SSF53850">
    <property type="entry name" value="Periplasmic binding protein-like II"/>
    <property type="match status" value="1"/>
</dbReference>
<dbReference type="InterPro" id="IPR001638">
    <property type="entry name" value="Solute-binding_3/MltF_N"/>
</dbReference>
<dbReference type="CDD" id="cd01007">
    <property type="entry name" value="PBP2_BvgS_HisK_like"/>
    <property type="match status" value="1"/>
</dbReference>
<dbReference type="PANTHER" id="PTHR35936">
    <property type="entry name" value="MEMBRANE-BOUND LYTIC MUREIN TRANSGLYCOSYLASE F"/>
    <property type="match status" value="1"/>
</dbReference>
<feature type="domain" description="Solute-binding protein family 3/N-terminal" evidence="3">
    <location>
        <begin position="40"/>
        <end position="228"/>
    </location>
</feature>
<dbReference type="Gene3D" id="3.40.190.10">
    <property type="entry name" value="Periplasmic binding protein-like II"/>
    <property type="match status" value="2"/>
</dbReference>
<protein>
    <submittedName>
        <fullName evidence="4">Transporter substrate-binding domain-containing protein</fullName>
    </submittedName>
</protein>
<dbReference type="PANTHER" id="PTHR35936:SF19">
    <property type="entry name" value="AMINO-ACID-BINDING PROTEIN YXEM-RELATED"/>
    <property type="match status" value="1"/>
</dbReference>
<organism evidence="4 5">
    <name type="scientific">Poseidonibacter ostreae</name>
    <dbReference type="NCBI Taxonomy" id="2654171"/>
    <lineage>
        <taxon>Bacteria</taxon>
        <taxon>Pseudomonadati</taxon>
        <taxon>Campylobacterota</taxon>
        <taxon>Epsilonproteobacteria</taxon>
        <taxon>Campylobacterales</taxon>
        <taxon>Arcobacteraceae</taxon>
        <taxon>Poseidonibacter</taxon>
    </lineage>
</organism>
<sequence>MNKVKFLLFFLIFTNCLFANEIIDYVKLTPKEEAFLRNTKIKVITSNTWAPINMYNDKDELSGIAIDFWNKIKERAHINSEIVTAKDWNHVLNSIKNKEADITIGTSYDKNKLDYANFTSSYISFPIAFATLFDKRFIPNASFLEGKKVAVGENYSSHNILKEHFPNIDFVTVKNTKEALELLSAGKVEAAVDILPTIAHLISVNGYYNLKISGTSEHKVHVSFMIKRL</sequence>
<dbReference type="Proteomes" id="UP000472839">
    <property type="component" value="Unassembled WGS sequence"/>
</dbReference>
<keyword evidence="1 2" id="KW-0732">Signal</keyword>
<accession>A0A6L4WQX7</accession>
<name>A0A6L4WQX7_9BACT</name>
<evidence type="ECO:0000256" key="1">
    <source>
        <dbReference type="ARBA" id="ARBA00022729"/>
    </source>
</evidence>
<reference evidence="4 5" key="1">
    <citation type="submission" date="2019-10" db="EMBL/GenBank/DDBJ databases">
        <title>Poseidonibacter ostreae sp. nov., isolated from the gut of the Ostrea denselamellosa.</title>
        <authorList>
            <person name="Choi A."/>
        </authorList>
    </citation>
    <scope>NUCLEOTIDE SEQUENCE [LARGE SCALE GENOMIC DNA]</scope>
    <source>
        <strain evidence="4 5">SJOD-M-33</strain>
    </source>
</reference>
<gene>
    <name evidence="4" type="ORF">GBG19_10420</name>
</gene>
<dbReference type="EMBL" id="WFKK01000031">
    <property type="protein sequence ID" value="KAB7887571.1"/>
    <property type="molecule type" value="Genomic_DNA"/>
</dbReference>
<feature type="chain" id="PRO_5026925325" evidence="2">
    <location>
        <begin position="20"/>
        <end position="229"/>
    </location>
</feature>
<dbReference type="SMART" id="SM00062">
    <property type="entry name" value="PBPb"/>
    <property type="match status" value="1"/>
</dbReference>
<dbReference type="Pfam" id="PF00497">
    <property type="entry name" value="SBP_bac_3"/>
    <property type="match status" value="1"/>
</dbReference>
<proteinExistence type="predicted"/>
<dbReference type="RefSeq" id="WP_152279771.1">
    <property type="nucleotide sequence ID" value="NZ_WFKK01000031.1"/>
</dbReference>